<keyword evidence="2" id="KW-0645">Protease</keyword>
<dbReference type="Proteomes" id="UP000010305">
    <property type="component" value="Unassembled WGS sequence"/>
</dbReference>
<dbReference type="GO" id="GO:0004185">
    <property type="term" value="F:serine-type carboxypeptidase activity"/>
    <property type="evidence" value="ECO:0007669"/>
    <property type="project" value="InterPro"/>
</dbReference>
<dbReference type="PROSITE" id="PS00131">
    <property type="entry name" value="CARBOXYPEPT_SER_SER"/>
    <property type="match status" value="1"/>
</dbReference>
<dbReference type="AlphaFoldDB" id="J5K8H6"/>
<keyword evidence="1 6" id="KW-0121">Carboxypeptidase</keyword>
<dbReference type="PANTHER" id="PTHR11802:SF3">
    <property type="entry name" value="RETINOID-INDUCIBLE SERINE CARBOXYPEPTIDASE"/>
    <property type="match status" value="1"/>
</dbReference>
<protein>
    <submittedName>
        <fullName evidence="6">Peptidase S10, serine carboxypeptidase</fullName>
    </submittedName>
</protein>
<dbReference type="InterPro" id="IPR018202">
    <property type="entry name" value="Ser_caboxypep_ser_AS"/>
</dbReference>
<evidence type="ECO:0000313" key="7">
    <source>
        <dbReference type="Proteomes" id="UP000010305"/>
    </source>
</evidence>
<keyword evidence="3" id="KW-0732">Signal</keyword>
<dbReference type="InterPro" id="IPR001563">
    <property type="entry name" value="Peptidase_S10"/>
</dbReference>
<dbReference type="STRING" id="1123866.NT01SARS_0489"/>
<keyword evidence="4" id="KW-0378">Hydrolase</keyword>
<evidence type="ECO:0000256" key="1">
    <source>
        <dbReference type="ARBA" id="ARBA00022645"/>
    </source>
</evidence>
<dbReference type="Gene3D" id="3.40.50.1820">
    <property type="entry name" value="alpha/beta hydrolase"/>
    <property type="match status" value="1"/>
</dbReference>
<name>J5K8H6_9GAMM</name>
<dbReference type="EMBL" id="JH611156">
    <property type="protein sequence ID" value="EJP72003.1"/>
    <property type="molecule type" value="Genomic_DNA"/>
</dbReference>
<accession>J5K8H6</accession>
<organism evidence="6 7">
    <name type="scientific">SAR86 cluster bacterium SAR86A</name>
    <dbReference type="NCBI Taxonomy" id="1123866"/>
    <lineage>
        <taxon>Bacteria</taxon>
        <taxon>Pseudomonadati</taxon>
        <taxon>Pseudomonadota</taxon>
        <taxon>Gammaproteobacteria</taxon>
        <taxon>SAR86 cluster</taxon>
    </lineage>
</organism>
<dbReference type="SUPFAM" id="SSF53474">
    <property type="entry name" value="alpha/beta-Hydrolases"/>
    <property type="match status" value="1"/>
</dbReference>
<evidence type="ECO:0000313" key="6">
    <source>
        <dbReference type="EMBL" id="EJP72003.1"/>
    </source>
</evidence>
<gene>
    <name evidence="6" type="ORF">NT01SARS_0489</name>
</gene>
<keyword evidence="5" id="KW-0325">Glycoprotein</keyword>
<dbReference type="GO" id="GO:0006508">
    <property type="term" value="P:proteolysis"/>
    <property type="evidence" value="ECO:0007669"/>
    <property type="project" value="UniProtKB-KW"/>
</dbReference>
<reference evidence="6 7" key="1">
    <citation type="journal article" date="2012" name="ISME J.">
        <title>Genomic insights to SAR86, an abundant and uncultivated marine bacterial lineage.</title>
        <authorList>
            <person name="Dupont C.L."/>
            <person name="Rusch D.B."/>
            <person name="Yooseph S."/>
            <person name="Lombardo M.J."/>
            <person name="Richter R.A."/>
            <person name="Valas R."/>
            <person name="Novotny M."/>
            <person name="Yee-Greenbaum J."/>
            <person name="Selengut J.D."/>
            <person name="Haft D.H."/>
            <person name="Halpern A.L."/>
            <person name="Lasken R.S."/>
            <person name="Nealson K."/>
            <person name="Friedman R."/>
            <person name="Venter J.C."/>
        </authorList>
    </citation>
    <scope>NUCLEOTIDE SEQUENCE [LARGE SCALE GENOMIC DNA]</scope>
</reference>
<evidence type="ECO:0000256" key="2">
    <source>
        <dbReference type="ARBA" id="ARBA00022670"/>
    </source>
</evidence>
<dbReference type="HOGENOM" id="CLU_032786_0_0_6"/>
<evidence type="ECO:0000256" key="5">
    <source>
        <dbReference type="ARBA" id="ARBA00023180"/>
    </source>
</evidence>
<proteinExistence type="predicted"/>
<dbReference type="PANTHER" id="PTHR11802">
    <property type="entry name" value="SERINE PROTEASE FAMILY S10 SERINE CARBOXYPEPTIDASE"/>
    <property type="match status" value="1"/>
</dbReference>
<sequence length="502" mass="57075">MRYLYILLFSIALAADDHSSEGKIDENCKDITKDNISERSFTNEYVGTFNGKRIEYTAGLKEKVLYEKDNPDAPQASFFYTEYIAKNGNQRPVIFSFNGGPGSASLWLHMGVLGPKVIKVPSNASDDGSPPYKIVDNKLSPLSEADLVFIDPIGTGYSRAIGCHTGEEFWGVNEDPKIIAEFIRRWITDNKRWNSPRYILGESYGGIRGPLLVSELRSGSITPIEVNGLLMVAPASDYQYLVFHPGNNSPHYGFLPSYAATAYYHDKVDTDKSLADFYIDSKNFSLNEYGPALLKGTRISSEEKNDIMKKYSYFTGLSMRFVEDFDMRVDASSFRKELLRDEGYSVGRLDSRYKNTDYMAGGQYSDTDVSSEGFMSAYVTAIHTWFADIGVEMDMLYQSGDSDVYFSWKHPTQWKGNDFGYVNTVPHIARAQRYNKDFKVYVSCGLYDLATPCFTAENFMYDNSVDMDRVVFSEFEAGHMMYNHQPSFDRFLKEVREFILND</sequence>
<evidence type="ECO:0000256" key="4">
    <source>
        <dbReference type="ARBA" id="ARBA00022801"/>
    </source>
</evidence>
<dbReference type="Pfam" id="PF00450">
    <property type="entry name" value="Peptidase_S10"/>
    <property type="match status" value="1"/>
</dbReference>
<dbReference type="InterPro" id="IPR029058">
    <property type="entry name" value="AB_hydrolase_fold"/>
</dbReference>
<evidence type="ECO:0000256" key="3">
    <source>
        <dbReference type="ARBA" id="ARBA00022729"/>
    </source>
</evidence>